<evidence type="ECO:0000256" key="1">
    <source>
        <dbReference type="SAM" id="MobiDB-lite"/>
    </source>
</evidence>
<name>A0A9W8JKJ9_9AGAR</name>
<feature type="region of interest" description="Disordered" evidence="1">
    <location>
        <begin position="93"/>
        <end position="116"/>
    </location>
</feature>
<organism evidence="2 3">
    <name type="scientific">Candolleomyces eurysporus</name>
    <dbReference type="NCBI Taxonomy" id="2828524"/>
    <lineage>
        <taxon>Eukaryota</taxon>
        <taxon>Fungi</taxon>
        <taxon>Dikarya</taxon>
        <taxon>Basidiomycota</taxon>
        <taxon>Agaricomycotina</taxon>
        <taxon>Agaricomycetes</taxon>
        <taxon>Agaricomycetidae</taxon>
        <taxon>Agaricales</taxon>
        <taxon>Agaricineae</taxon>
        <taxon>Psathyrellaceae</taxon>
        <taxon>Candolleomyces</taxon>
    </lineage>
</organism>
<proteinExistence type="predicted"/>
<evidence type="ECO:0000313" key="2">
    <source>
        <dbReference type="EMBL" id="KAJ2936227.1"/>
    </source>
</evidence>
<dbReference type="Proteomes" id="UP001140091">
    <property type="component" value="Unassembled WGS sequence"/>
</dbReference>
<feature type="non-terminal residue" evidence="2">
    <location>
        <position position="240"/>
    </location>
</feature>
<evidence type="ECO:0000313" key="3">
    <source>
        <dbReference type="Proteomes" id="UP001140091"/>
    </source>
</evidence>
<dbReference type="EMBL" id="JANBPK010000135">
    <property type="protein sequence ID" value="KAJ2936227.1"/>
    <property type="molecule type" value="Genomic_DNA"/>
</dbReference>
<keyword evidence="3" id="KW-1185">Reference proteome</keyword>
<feature type="compositionally biased region" description="Basic and acidic residues" evidence="1">
    <location>
        <begin position="93"/>
        <end position="113"/>
    </location>
</feature>
<dbReference type="AlphaFoldDB" id="A0A9W8JKJ9"/>
<accession>A0A9W8JKJ9</accession>
<reference evidence="2" key="1">
    <citation type="submission" date="2022-06" db="EMBL/GenBank/DDBJ databases">
        <title>Genome Sequence of Candolleomyces eurysporus.</title>
        <authorList>
            <person name="Buettner E."/>
        </authorList>
    </citation>
    <scope>NUCLEOTIDE SEQUENCE</scope>
    <source>
        <strain evidence="2">VTCC 930004</strain>
    </source>
</reference>
<comment type="caution">
    <text evidence="2">The sequence shown here is derived from an EMBL/GenBank/DDBJ whole genome shotgun (WGS) entry which is preliminary data.</text>
</comment>
<gene>
    <name evidence="2" type="ORF">H1R20_g869</name>
</gene>
<sequence length="240" mass="26992">MVQNNSATFAFLKCRVQELCEKNYHPPCCTQDPPGFHQYRLVMGKKKPQDIGCEGYWCTRENGVCHAKLDMLRTDPFTDADIARLHTELHAFQEATSKKDKSPKKDKSLEKGKNATHYPKRPYKIYDTYQKAFVEIPTYTKQVIDPMSHIIIRAKGLQDDQCPNLNTIISGELPDNDDLPISFTKAIFGSPVALLKGKKQALTPEDSDSEEIEVVYCGPSKKKRVTGQGSGPNNAIVIED</sequence>
<protein>
    <submittedName>
        <fullName evidence="2">Uncharacterized protein</fullName>
    </submittedName>
</protein>